<evidence type="ECO:0000313" key="3">
    <source>
        <dbReference type="EMBL" id="EOA87434.1"/>
    </source>
</evidence>
<reference evidence="3 4" key="1">
    <citation type="journal article" date="2012" name="PLoS Pathog.">
        <title>Diverse lifestyles and strategies of plant pathogenesis encoded in the genomes of eighteen Dothideomycetes fungi.</title>
        <authorList>
            <person name="Ohm R.A."/>
            <person name="Feau N."/>
            <person name="Henrissat B."/>
            <person name="Schoch C.L."/>
            <person name="Horwitz B.A."/>
            <person name="Barry K.W."/>
            <person name="Condon B.J."/>
            <person name="Copeland A.C."/>
            <person name="Dhillon B."/>
            <person name="Glaser F."/>
            <person name="Hesse C.N."/>
            <person name="Kosti I."/>
            <person name="LaButti K."/>
            <person name="Lindquist E.A."/>
            <person name="Lucas S."/>
            <person name="Salamov A.A."/>
            <person name="Bradshaw R.E."/>
            <person name="Ciuffetti L."/>
            <person name="Hamelin R.C."/>
            <person name="Kema G.H.J."/>
            <person name="Lawrence C."/>
            <person name="Scott J.A."/>
            <person name="Spatafora J.W."/>
            <person name="Turgeon B.G."/>
            <person name="de Wit P.J.G.M."/>
            <person name="Zhong S."/>
            <person name="Goodwin S.B."/>
            <person name="Grigoriev I.V."/>
        </authorList>
    </citation>
    <scope>NUCLEOTIDE SEQUENCE [LARGE SCALE GENOMIC DNA]</scope>
    <source>
        <strain evidence="4">28A</strain>
    </source>
</reference>
<dbReference type="PANTHER" id="PTHR19321">
    <property type="entry name" value="PROTEIN REGULATOR OF CYTOKINESIS 1 PRC1-RELATED"/>
    <property type="match status" value="1"/>
</dbReference>
<feature type="compositionally biased region" description="Low complexity" evidence="2">
    <location>
        <begin position="534"/>
        <end position="549"/>
    </location>
</feature>
<gene>
    <name evidence="3" type="ORF">SETTUDRAFT_88387</name>
</gene>
<feature type="coiled-coil region" evidence="1">
    <location>
        <begin position="225"/>
        <end position="252"/>
    </location>
</feature>
<evidence type="ECO:0000256" key="2">
    <source>
        <dbReference type="SAM" id="MobiDB-lite"/>
    </source>
</evidence>
<feature type="compositionally biased region" description="Polar residues" evidence="2">
    <location>
        <begin position="550"/>
        <end position="569"/>
    </location>
</feature>
<name>R0KDJ6_EXST2</name>
<evidence type="ECO:0000313" key="4">
    <source>
        <dbReference type="Proteomes" id="UP000016935"/>
    </source>
</evidence>
<keyword evidence="1" id="KW-0175">Coiled coil</keyword>
<evidence type="ECO:0008006" key="5">
    <source>
        <dbReference type="Google" id="ProtNLM"/>
    </source>
</evidence>
<dbReference type="InterPro" id="IPR007145">
    <property type="entry name" value="MAP65_Ase1_PRC1"/>
</dbReference>
<dbReference type="GO" id="GO:1990023">
    <property type="term" value="C:mitotic spindle midzone"/>
    <property type="evidence" value="ECO:0007669"/>
    <property type="project" value="TreeGrafter"/>
</dbReference>
<dbReference type="AlphaFoldDB" id="R0KDJ6"/>
<feature type="region of interest" description="Disordered" evidence="2">
    <location>
        <begin position="385"/>
        <end position="410"/>
    </location>
</feature>
<dbReference type="PANTHER" id="PTHR19321:SF41">
    <property type="entry name" value="FASCETTO-RELATED"/>
    <property type="match status" value="1"/>
</dbReference>
<feature type="compositionally biased region" description="Polar residues" evidence="2">
    <location>
        <begin position="504"/>
        <end position="513"/>
    </location>
</feature>
<feature type="region of interest" description="Disordered" evidence="2">
    <location>
        <begin position="534"/>
        <end position="601"/>
    </location>
</feature>
<feature type="compositionally biased region" description="Low complexity" evidence="2">
    <location>
        <begin position="463"/>
        <end position="473"/>
    </location>
</feature>
<dbReference type="Gene3D" id="1.20.58.1520">
    <property type="match status" value="1"/>
</dbReference>
<dbReference type="GO" id="GO:0005737">
    <property type="term" value="C:cytoplasm"/>
    <property type="evidence" value="ECO:0007669"/>
    <property type="project" value="TreeGrafter"/>
</dbReference>
<dbReference type="STRING" id="671987.R0KDJ6"/>
<accession>R0KDJ6</accession>
<dbReference type="Pfam" id="PF03999">
    <property type="entry name" value="MAP65_ASE1"/>
    <property type="match status" value="1"/>
</dbReference>
<dbReference type="GO" id="GO:0008017">
    <property type="term" value="F:microtubule binding"/>
    <property type="evidence" value="ECO:0007669"/>
    <property type="project" value="InterPro"/>
</dbReference>
<sequence length="777" mass="87284">MDTSYLAQQVTTIIGQLHGLFDDIGVPSHERDEREAELFSALSETLHNQLRQVTDEKHAMAEEAHRLLTTIRQMEASLDDNKSNPNYEDDDHDSAITFPLTRCLQNLKEKYNSVSKRHQERFEQVRKLAEALESYASHLEPSFVQVKLPPTAPNATVSPTFDISPAYVNQLDHEFTRIYEEYTRRINTVQVLCQEIIQLWAELGTPQAQTDSAVVKYHRDAPEQLGLHKEDLAQLQAKKERLVEEKRGRERRLGQLRTTIEELWDRLGVEERERKQFLNSNRGCGLRTINEYEDELARLNELKRQNLHLFVEEARCQLQDLWDALYFSEEEMLDFTPAFSDVCSDALLAAHEAEIARLEALREQRLPILQKIDRHRELIKERDELQQSSQDATRLMARGNKGERRDPGKLLREEKMRKRIAKELPKVESELKSVLENWEDEYGRPFQVHGKRYLDELYASAAKAAPPRAKTPSNTGMPSKSATVSRSTAPSRAGTIRGGAPPTRSKTPVSNYGASVSRHTLSSSVSSVFSASTSTTASASTSTSISTAAQKSPSKIPSRTQLGGTQGRNSPERRMQPPAREDAATMRRKAPPMAPPPRMKDLFIPPEPSPVETPMNRFAFNRGERSESIVRNVAPEDPYDDRPSYVRHSQTMSAGYIPAYPTPSVSSGSSRQISQASSTGTAATGVTMQSGSENWETFSEQSDDAPEEEVDFHQYKRQMKRYTPEGGHASSPRPVQGKKIRGIRNVGGSGSISEHEGSLVPVVEGSDAGWTDDGDGY</sequence>
<reference evidence="3 4" key="2">
    <citation type="journal article" date="2013" name="PLoS Genet.">
        <title>Comparative genome structure, secondary metabolite, and effector coding capacity across Cochliobolus pathogens.</title>
        <authorList>
            <person name="Condon B.J."/>
            <person name="Leng Y."/>
            <person name="Wu D."/>
            <person name="Bushley K.E."/>
            <person name="Ohm R.A."/>
            <person name="Otillar R."/>
            <person name="Martin J."/>
            <person name="Schackwitz W."/>
            <person name="Grimwood J."/>
            <person name="MohdZainudin N."/>
            <person name="Xue C."/>
            <person name="Wang R."/>
            <person name="Manning V.A."/>
            <person name="Dhillon B."/>
            <person name="Tu Z.J."/>
            <person name="Steffenson B.J."/>
            <person name="Salamov A."/>
            <person name="Sun H."/>
            <person name="Lowry S."/>
            <person name="LaButti K."/>
            <person name="Han J."/>
            <person name="Copeland A."/>
            <person name="Lindquist E."/>
            <person name="Barry K."/>
            <person name="Schmutz J."/>
            <person name="Baker S.E."/>
            <person name="Ciuffetti L.M."/>
            <person name="Grigoriev I.V."/>
            <person name="Zhong S."/>
            <person name="Turgeon B.G."/>
        </authorList>
    </citation>
    <scope>NUCLEOTIDE SEQUENCE [LARGE SCALE GENOMIC DNA]</scope>
    <source>
        <strain evidence="4">28A</strain>
    </source>
</reference>
<dbReference type="RefSeq" id="XP_008025839.1">
    <property type="nucleotide sequence ID" value="XM_008027648.1"/>
</dbReference>
<feature type="region of interest" description="Disordered" evidence="2">
    <location>
        <begin position="463"/>
        <end position="514"/>
    </location>
</feature>
<evidence type="ECO:0000256" key="1">
    <source>
        <dbReference type="SAM" id="Coils"/>
    </source>
</evidence>
<dbReference type="OrthoDB" id="642895at2759"/>
<keyword evidence="4" id="KW-1185">Reference proteome</keyword>
<feature type="compositionally biased region" description="Basic and acidic residues" evidence="2">
    <location>
        <begin position="570"/>
        <end position="585"/>
    </location>
</feature>
<feature type="region of interest" description="Disordered" evidence="2">
    <location>
        <begin position="662"/>
        <end position="777"/>
    </location>
</feature>
<feature type="compositionally biased region" description="Acidic residues" evidence="2">
    <location>
        <begin position="701"/>
        <end position="710"/>
    </location>
</feature>
<dbReference type="eggNOG" id="KOG4302">
    <property type="taxonomic scope" value="Eukaryota"/>
</dbReference>
<dbReference type="GO" id="GO:0051256">
    <property type="term" value="P:mitotic spindle midzone assembly"/>
    <property type="evidence" value="ECO:0007669"/>
    <property type="project" value="TreeGrafter"/>
</dbReference>
<feature type="compositionally biased region" description="Low complexity" evidence="2">
    <location>
        <begin position="664"/>
        <end position="685"/>
    </location>
</feature>
<dbReference type="Proteomes" id="UP000016935">
    <property type="component" value="Unassembled WGS sequence"/>
</dbReference>
<feature type="compositionally biased region" description="Polar residues" evidence="2">
    <location>
        <begin position="474"/>
        <end position="490"/>
    </location>
</feature>
<organism evidence="3 4">
    <name type="scientific">Exserohilum turcicum (strain 28A)</name>
    <name type="common">Northern leaf blight fungus</name>
    <name type="synonym">Setosphaeria turcica</name>
    <dbReference type="NCBI Taxonomy" id="671987"/>
    <lineage>
        <taxon>Eukaryota</taxon>
        <taxon>Fungi</taxon>
        <taxon>Dikarya</taxon>
        <taxon>Ascomycota</taxon>
        <taxon>Pezizomycotina</taxon>
        <taxon>Dothideomycetes</taxon>
        <taxon>Pleosporomycetidae</taxon>
        <taxon>Pleosporales</taxon>
        <taxon>Pleosporineae</taxon>
        <taxon>Pleosporaceae</taxon>
        <taxon>Exserohilum</taxon>
    </lineage>
</organism>
<feature type="compositionally biased region" description="Polar residues" evidence="2">
    <location>
        <begin position="686"/>
        <end position="700"/>
    </location>
</feature>
<protein>
    <recommendedName>
        <fullName evidence="5">Microtubule associated protein</fullName>
    </recommendedName>
</protein>
<feature type="compositionally biased region" description="Basic and acidic residues" evidence="2">
    <location>
        <begin position="400"/>
        <end position="410"/>
    </location>
</feature>
<dbReference type="GeneID" id="19405702"/>
<dbReference type="EMBL" id="KB908592">
    <property type="protein sequence ID" value="EOA87434.1"/>
    <property type="molecule type" value="Genomic_DNA"/>
</dbReference>
<proteinExistence type="predicted"/>
<dbReference type="HOGENOM" id="CLU_013892_0_0_1"/>